<proteinExistence type="inferred from homology"/>
<dbReference type="GO" id="GO:0032259">
    <property type="term" value="P:methylation"/>
    <property type="evidence" value="ECO:0007669"/>
    <property type="project" value="UniProtKB-KW"/>
</dbReference>
<feature type="active site" evidence="5">
    <location>
        <position position="418"/>
    </location>
</feature>
<dbReference type="SUPFAM" id="SSF53335">
    <property type="entry name" value="S-adenosyl-L-methionine-dependent methyltransferases"/>
    <property type="match status" value="1"/>
</dbReference>
<dbReference type="CDD" id="cd02440">
    <property type="entry name" value="AdoMet_MTases"/>
    <property type="match status" value="1"/>
</dbReference>
<sequence length="463" mass="52404">MTEPIQNEEYISAITDTALPNNWSVTRNDRFTVFIPGDGVVGDTVRAHVVKRKKGFAYGEIIEIIEPSPFRTDPPCPHFGICGGCIFQNLQYEKQLEIKKNYLMHSIKSIGGVDISHISMEPAVSSPDMYGYRNKMEFSFGENQGQLVLGMRERSSPFKRFSMQVFPIEQCLIFSERTSIIVSIIMKFLTERNYAAYNVFKRTGFLRNLLVREGKNTGDLMVALVTCAGDIPDIEQVYRSLKDAIPALRSFYWIINEKPANAVIIDDVKALYGDEYIEEELNGLRFRVYPETFFQPNSRGAELLYSAIAEWANVTPDSNVLGLYCGAGAIELSIARSVKSVLGIDSHPVNIETAHRNCEVNGITNCTFLAGRVEDVLKTVDTKDYQYIILDPPRGGLTPKAVRYICRYKVPQILYVSCNPSTLSRDLNLLYAEQYRIQRIKPFDLFPHTGHLETLVLLAKEEI</sequence>
<dbReference type="NCBIfam" id="TIGR00479">
    <property type="entry name" value="rumA"/>
    <property type="match status" value="1"/>
</dbReference>
<evidence type="ECO:0000256" key="2">
    <source>
        <dbReference type="ARBA" id="ARBA00022679"/>
    </source>
</evidence>
<feature type="binding site" evidence="4">
    <location>
        <position position="391"/>
    </location>
    <ligand>
        <name>S-adenosyl-L-methionine</name>
        <dbReference type="ChEBI" id="CHEBI:59789"/>
    </ligand>
</feature>
<comment type="similarity">
    <text evidence="4">Belongs to the class I-like SAM-binding methyltransferase superfamily. RNA M5U methyltransferase family.</text>
</comment>
<evidence type="ECO:0000256" key="1">
    <source>
        <dbReference type="ARBA" id="ARBA00022603"/>
    </source>
</evidence>
<dbReference type="Proteomes" id="UP000266426">
    <property type="component" value="Unassembled WGS sequence"/>
</dbReference>
<dbReference type="GO" id="GO:0008173">
    <property type="term" value="F:RNA methyltransferase activity"/>
    <property type="evidence" value="ECO:0007669"/>
    <property type="project" value="InterPro"/>
</dbReference>
<dbReference type="InterPro" id="IPR029063">
    <property type="entry name" value="SAM-dependent_MTases_sf"/>
</dbReference>
<comment type="caution">
    <text evidence="6">The sequence shown here is derived from an EMBL/GenBank/DDBJ whole genome shotgun (WGS) entry which is preliminary data.</text>
</comment>
<dbReference type="Gene3D" id="3.40.50.150">
    <property type="entry name" value="Vaccinia Virus protein VP39"/>
    <property type="match status" value="1"/>
</dbReference>
<gene>
    <name evidence="6" type="primary">rlmD</name>
    <name evidence="6" type="ORF">C4541_07920</name>
</gene>
<feature type="binding site" evidence="4">
    <location>
        <position position="324"/>
    </location>
    <ligand>
        <name>S-adenosyl-L-methionine</name>
        <dbReference type="ChEBI" id="CHEBI:59789"/>
    </ligand>
</feature>
<dbReference type="InterPro" id="IPR010280">
    <property type="entry name" value="U5_MeTrfase_fam"/>
</dbReference>
<accession>A0A3A4R205</accession>
<feature type="binding site" evidence="4">
    <location>
        <position position="345"/>
    </location>
    <ligand>
        <name>S-adenosyl-L-methionine</name>
        <dbReference type="ChEBI" id="CHEBI:59789"/>
    </ligand>
</feature>
<organism evidence="6 7">
    <name type="scientific">Candidatus Auribacter fodinae</name>
    <dbReference type="NCBI Taxonomy" id="2093366"/>
    <lineage>
        <taxon>Bacteria</taxon>
        <taxon>Pseudomonadati</taxon>
        <taxon>Candidatus Auribacterota</taxon>
        <taxon>Candidatus Auribacteria</taxon>
        <taxon>Candidatus Auribacterales</taxon>
        <taxon>Candidatus Auribacteraceae</taxon>
        <taxon>Candidatus Auribacter</taxon>
    </lineage>
</organism>
<evidence type="ECO:0000256" key="3">
    <source>
        <dbReference type="ARBA" id="ARBA00022691"/>
    </source>
</evidence>
<dbReference type="InterPro" id="IPR030391">
    <property type="entry name" value="MeTrfase_TrmA_CS"/>
</dbReference>
<dbReference type="PROSITE" id="PS01231">
    <property type="entry name" value="TRMA_2"/>
    <property type="match status" value="1"/>
</dbReference>
<dbReference type="GO" id="GO:0008757">
    <property type="term" value="F:S-adenosylmethionine-dependent methyltransferase activity"/>
    <property type="evidence" value="ECO:0007669"/>
    <property type="project" value="UniProtKB-ARBA"/>
</dbReference>
<dbReference type="GO" id="GO:0006396">
    <property type="term" value="P:RNA processing"/>
    <property type="evidence" value="ECO:0007669"/>
    <property type="project" value="InterPro"/>
</dbReference>
<dbReference type="PANTHER" id="PTHR11061:SF30">
    <property type="entry name" value="TRNA (URACIL(54)-C(5))-METHYLTRANSFERASE"/>
    <property type="match status" value="1"/>
</dbReference>
<dbReference type="PANTHER" id="PTHR11061">
    <property type="entry name" value="RNA M5U METHYLTRANSFERASE"/>
    <property type="match status" value="1"/>
</dbReference>
<keyword evidence="3 4" id="KW-0949">S-adenosyl-L-methionine</keyword>
<dbReference type="EC" id="2.1.1.190" evidence="6"/>
<evidence type="ECO:0000256" key="5">
    <source>
        <dbReference type="PROSITE-ProRule" id="PRU10015"/>
    </source>
</evidence>
<dbReference type="Pfam" id="PF05958">
    <property type="entry name" value="tRNA_U5-meth_tr"/>
    <property type="match status" value="1"/>
</dbReference>
<keyword evidence="1 4" id="KW-0489">Methyltransferase</keyword>
<dbReference type="GO" id="GO:0009451">
    <property type="term" value="P:RNA modification"/>
    <property type="evidence" value="ECO:0007669"/>
    <property type="project" value="UniProtKB-ARBA"/>
</dbReference>
<feature type="active site" description="Nucleophile" evidence="4">
    <location>
        <position position="418"/>
    </location>
</feature>
<reference evidence="6 7" key="1">
    <citation type="journal article" date="2017" name="ISME J.">
        <title>Energy and carbon metabolisms in a deep terrestrial subsurface fluid microbial community.</title>
        <authorList>
            <person name="Momper L."/>
            <person name="Jungbluth S.P."/>
            <person name="Lee M.D."/>
            <person name="Amend J.P."/>
        </authorList>
    </citation>
    <scope>NUCLEOTIDE SEQUENCE [LARGE SCALE GENOMIC DNA]</scope>
    <source>
        <strain evidence="6">SURF_26</strain>
    </source>
</reference>
<dbReference type="InterPro" id="IPR012340">
    <property type="entry name" value="NA-bd_OB-fold"/>
</dbReference>
<name>A0A3A4R205_9BACT</name>
<dbReference type="AlphaFoldDB" id="A0A3A4R205"/>
<evidence type="ECO:0000313" key="6">
    <source>
        <dbReference type="EMBL" id="RJP58476.1"/>
    </source>
</evidence>
<evidence type="ECO:0000256" key="4">
    <source>
        <dbReference type="PROSITE-ProRule" id="PRU01024"/>
    </source>
</evidence>
<dbReference type="EMBL" id="QZJZ01000066">
    <property type="protein sequence ID" value="RJP58476.1"/>
    <property type="molecule type" value="Genomic_DNA"/>
</dbReference>
<evidence type="ECO:0000313" key="7">
    <source>
        <dbReference type="Proteomes" id="UP000266426"/>
    </source>
</evidence>
<dbReference type="InterPro" id="IPR030390">
    <property type="entry name" value="MeTrfase_TrmA_AS"/>
</dbReference>
<dbReference type="Gene3D" id="2.40.50.1070">
    <property type="match status" value="1"/>
</dbReference>
<protein>
    <submittedName>
        <fullName evidence="6">23S rRNA (Uracil(1939)-C(5))-methyltransferase RlmD</fullName>
        <ecNumber evidence="6">2.1.1.190</ecNumber>
    </submittedName>
</protein>
<dbReference type="PROSITE" id="PS51687">
    <property type="entry name" value="SAM_MT_RNA_M5U"/>
    <property type="match status" value="1"/>
</dbReference>
<dbReference type="PROSITE" id="PS01230">
    <property type="entry name" value="TRMA_1"/>
    <property type="match status" value="1"/>
</dbReference>
<keyword evidence="2 4" id="KW-0808">Transferase</keyword>
<dbReference type="Gene3D" id="2.40.50.140">
    <property type="entry name" value="Nucleic acid-binding proteins"/>
    <property type="match status" value="1"/>
</dbReference>
<feature type="binding site" evidence="4">
    <location>
        <position position="295"/>
    </location>
    <ligand>
        <name>S-adenosyl-L-methionine</name>
        <dbReference type="ChEBI" id="CHEBI:59789"/>
    </ligand>
</feature>